<feature type="coiled-coil region" evidence="1">
    <location>
        <begin position="89"/>
        <end position="143"/>
    </location>
</feature>
<dbReference type="InParanoid" id="K1WLK4"/>
<dbReference type="eggNOG" id="KOG2163">
    <property type="taxonomic scope" value="Eukaryota"/>
</dbReference>
<dbReference type="Pfam" id="PF22766">
    <property type="entry name" value="ZW10_C2"/>
    <property type="match status" value="1"/>
</dbReference>
<feature type="compositionally biased region" description="Basic and acidic residues" evidence="2">
    <location>
        <begin position="474"/>
        <end position="483"/>
    </location>
</feature>
<accession>K1WLK4</accession>
<dbReference type="HOGENOM" id="CLU_006571_0_0_1"/>
<dbReference type="STRING" id="1072389.K1WLK4"/>
<evidence type="ECO:0000313" key="5">
    <source>
        <dbReference type="Proteomes" id="UP000006753"/>
    </source>
</evidence>
<feature type="region of interest" description="Disordered" evidence="2">
    <location>
        <begin position="473"/>
        <end position="500"/>
    </location>
</feature>
<keyword evidence="5" id="KW-1185">Reference proteome</keyword>
<dbReference type="GO" id="GO:0006888">
    <property type="term" value="P:endoplasmic reticulum to Golgi vesicle-mediated transport"/>
    <property type="evidence" value="ECO:0007669"/>
    <property type="project" value="TreeGrafter"/>
</dbReference>
<dbReference type="OMA" id="REVQYSQ"/>
<dbReference type="InterPro" id="IPR046362">
    <property type="entry name" value="Zw10/DSL1_C_sf"/>
</dbReference>
<feature type="domain" description="ZW10 C-terminal helical" evidence="3">
    <location>
        <begin position="703"/>
        <end position="852"/>
    </location>
</feature>
<dbReference type="GO" id="GO:0005737">
    <property type="term" value="C:cytoplasm"/>
    <property type="evidence" value="ECO:0007669"/>
    <property type="project" value="GOC"/>
</dbReference>
<dbReference type="AlphaFoldDB" id="K1WLK4"/>
<dbReference type="InterPro" id="IPR055148">
    <property type="entry name" value="ZW10_C_2"/>
</dbReference>
<feature type="coiled-coil region" evidence="1">
    <location>
        <begin position="36"/>
        <end position="63"/>
    </location>
</feature>
<evidence type="ECO:0000313" key="4">
    <source>
        <dbReference type="EMBL" id="EKD13112.1"/>
    </source>
</evidence>
<dbReference type="EMBL" id="JH921451">
    <property type="protein sequence ID" value="EKD13112.1"/>
    <property type="molecule type" value="Genomic_DNA"/>
</dbReference>
<dbReference type="GO" id="GO:1990423">
    <property type="term" value="C:RZZ complex"/>
    <property type="evidence" value="ECO:0007669"/>
    <property type="project" value="TreeGrafter"/>
</dbReference>
<evidence type="ECO:0000259" key="3">
    <source>
        <dbReference type="Pfam" id="PF22766"/>
    </source>
</evidence>
<evidence type="ECO:0000256" key="2">
    <source>
        <dbReference type="SAM" id="MobiDB-lite"/>
    </source>
</evidence>
<dbReference type="OrthoDB" id="534815at2759"/>
<proteinExistence type="predicted"/>
<dbReference type="Gene3D" id="1.10.357.150">
    <property type="match status" value="1"/>
</dbReference>
<name>K1WLK4_MARBU</name>
<keyword evidence="1" id="KW-0175">Coiled coil</keyword>
<dbReference type="Proteomes" id="UP000006753">
    <property type="component" value="Unassembled WGS sequence"/>
</dbReference>
<dbReference type="GO" id="GO:0007094">
    <property type="term" value="P:mitotic spindle assembly checkpoint signaling"/>
    <property type="evidence" value="ECO:0007669"/>
    <property type="project" value="TreeGrafter"/>
</dbReference>
<dbReference type="PANTHER" id="PTHR12205:SF0">
    <property type="entry name" value="CENTROMERE_KINETOCHORE PROTEIN ZW10 HOMOLOG"/>
    <property type="match status" value="1"/>
</dbReference>
<dbReference type="KEGG" id="mbe:MBM_08555"/>
<protein>
    <submittedName>
        <fullName evidence="4">Centromere kinetochore protein</fullName>
    </submittedName>
</protein>
<evidence type="ECO:0000256" key="1">
    <source>
        <dbReference type="SAM" id="Coils"/>
    </source>
</evidence>
<dbReference type="PANTHER" id="PTHR12205">
    <property type="entry name" value="CENTROMERE/KINETOCHORE PROTEIN ZW10"/>
    <property type="match status" value="1"/>
</dbReference>
<organism evidence="4 5">
    <name type="scientific">Marssonina brunnea f. sp. multigermtubi (strain MB_m1)</name>
    <name type="common">Marssonina leaf spot fungus</name>
    <dbReference type="NCBI Taxonomy" id="1072389"/>
    <lineage>
        <taxon>Eukaryota</taxon>
        <taxon>Fungi</taxon>
        <taxon>Dikarya</taxon>
        <taxon>Ascomycota</taxon>
        <taxon>Pezizomycotina</taxon>
        <taxon>Leotiomycetes</taxon>
        <taxon>Helotiales</taxon>
        <taxon>Drepanopezizaceae</taxon>
        <taxon>Drepanopeziza</taxon>
    </lineage>
</organism>
<gene>
    <name evidence="4" type="ORF">MBM_08555</name>
</gene>
<sequence length="878" mass="98560">MSYPNVQDQLGQVLIDFSIHGTFPEEDAVSSAYVDSSTVSAALETLNRAKAELENEVREISRESAPDVDLWIKHAKSIQDDIERSRRLASSIVRQAEADEEKIEVLQEKENYIDFLSKELSFNDQLLAALRSLQAVNESLNKAEQLASEKRIIDGLHMLEDAWKRLGDIPLEKSTRAMRLLDSRSFELRMQIHEQFATIWKELINVKPDHAVITINRVLPGTAMDIDQAIIGLKAYKELDQAAKKFWEDLDDVILKPRTNLSAGSIPSIQVTGNSLSLGAAEVANQTIKSLFIDLEVIIEFLIENLPPDFIRPLADKMMPTLSTRILEVWLDTAVPASLDDMIDYQKALSRVGGFASKLESLNWPGVDTFNDWVTNAPKIWVNKRRDATLDWTRNQLSLGLGTPQPAERVEKRMVARDEGNHITATGTAVRVINPRLAVTQDWDSAWSDDGEIASPQKAESHEQVSNIVTRNRQSLDEERRVSEVFSPLPTPDTDDQADDAADAWGWGDDDDDVLDVEPEAQLAASQVVEVAPPQQHISPPTREMTLSENYWTSSLPRAVYTTVEQVYADGAYLLQPENAHIPVSPAAVGLFNLPRSVLALYRAVSPYYYSLQPGGNMYLYNDAMWLSESFQQFIAAWQNRPDIPRRTLAMVKIESEISVLVSFGKRAYTNELNAQRTIINDLLGGIFFQQDDQIPSELEENIKAVITHIRTTAALWDSILPYSAWASATGSLVNAVASKLITDVFDLSDISVDEAERTATILSRVESLDDLFLPRPQSPNRTKHRISGPDAEAAIPITSQFADKWMKMKFLSEVLQSNLKDVKFLWFESDLSLYFTVDEVVDLVHLSFEKNAAVRQAVKEIRERPNPREEADDGDAT</sequence>
<reference evidence="4 5" key="1">
    <citation type="journal article" date="2012" name="BMC Genomics">
        <title>Sequencing the genome of Marssonina brunnea reveals fungus-poplar co-evolution.</title>
        <authorList>
            <person name="Zhu S."/>
            <person name="Cao Y.-Z."/>
            <person name="Jiang C."/>
            <person name="Tan B.-Y."/>
            <person name="Wang Z."/>
            <person name="Feng S."/>
            <person name="Zhang L."/>
            <person name="Su X.-H."/>
            <person name="Brejova B."/>
            <person name="Vinar T."/>
            <person name="Xu M."/>
            <person name="Wang M.-X."/>
            <person name="Zhang S.-G."/>
            <person name="Huang M.-R."/>
            <person name="Wu R."/>
            <person name="Zhou Y."/>
        </authorList>
    </citation>
    <scope>NUCLEOTIDE SEQUENCE [LARGE SCALE GENOMIC DNA]</scope>
    <source>
        <strain evidence="4 5">MB_m1</strain>
    </source>
</reference>